<dbReference type="Pfam" id="PF00089">
    <property type="entry name" value="Trypsin"/>
    <property type="match status" value="1"/>
</dbReference>
<keyword evidence="5" id="KW-1015">Disulfide bond</keyword>
<keyword evidence="4 6" id="KW-0720">Serine protease</keyword>
<proteinExistence type="inferred from homology"/>
<keyword evidence="7" id="KW-0732">Signal</keyword>
<evidence type="ECO:0000256" key="7">
    <source>
        <dbReference type="SAM" id="SignalP"/>
    </source>
</evidence>
<dbReference type="CDD" id="cd00190">
    <property type="entry name" value="Tryp_SPc"/>
    <property type="match status" value="1"/>
</dbReference>
<evidence type="ECO:0000256" key="5">
    <source>
        <dbReference type="ARBA" id="ARBA00023157"/>
    </source>
</evidence>
<accession>A0ABM1N5P5</accession>
<protein>
    <submittedName>
        <fullName evidence="10">Chymotrypsin-1-like</fullName>
    </submittedName>
</protein>
<comment type="similarity">
    <text evidence="1">Belongs to the peptidase S1 family.</text>
</comment>
<dbReference type="PRINTS" id="PR00722">
    <property type="entry name" value="CHYMOTRYPSIN"/>
</dbReference>
<dbReference type="InterPro" id="IPR018114">
    <property type="entry name" value="TRYPSIN_HIS"/>
</dbReference>
<dbReference type="InterPro" id="IPR001314">
    <property type="entry name" value="Peptidase_S1A"/>
</dbReference>
<evidence type="ECO:0000256" key="6">
    <source>
        <dbReference type="RuleBase" id="RU363034"/>
    </source>
</evidence>
<dbReference type="InterPro" id="IPR043504">
    <property type="entry name" value="Peptidase_S1_PA_chymotrypsin"/>
</dbReference>
<dbReference type="Proteomes" id="UP000695000">
    <property type="component" value="Unplaced"/>
</dbReference>
<dbReference type="PANTHER" id="PTHR24276:SF96">
    <property type="entry name" value="PEPTIDASE S1 DOMAIN-CONTAINING PROTEIN"/>
    <property type="match status" value="1"/>
</dbReference>
<dbReference type="GeneID" id="108566669"/>
<keyword evidence="9" id="KW-1185">Reference proteome</keyword>
<evidence type="ECO:0000256" key="1">
    <source>
        <dbReference type="ARBA" id="ARBA00007664"/>
    </source>
</evidence>
<dbReference type="PANTHER" id="PTHR24276">
    <property type="entry name" value="POLYSERASE-RELATED"/>
    <property type="match status" value="1"/>
</dbReference>
<evidence type="ECO:0000313" key="9">
    <source>
        <dbReference type="Proteomes" id="UP000695000"/>
    </source>
</evidence>
<dbReference type="InterPro" id="IPR033116">
    <property type="entry name" value="TRYPSIN_SER"/>
</dbReference>
<dbReference type="InterPro" id="IPR009003">
    <property type="entry name" value="Peptidase_S1_PA"/>
</dbReference>
<reference evidence="10" key="1">
    <citation type="submission" date="2025-08" db="UniProtKB">
        <authorList>
            <consortium name="RefSeq"/>
        </authorList>
    </citation>
    <scope>IDENTIFICATION</scope>
    <source>
        <tissue evidence="10">Whole Larva</tissue>
    </source>
</reference>
<dbReference type="SMART" id="SM00020">
    <property type="entry name" value="Tryp_SPc"/>
    <property type="match status" value="1"/>
</dbReference>
<organism evidence="9 10">
    <name type="scientific">Nicrophorus vespilloides</name>
    <name type="common">Boreal carrion beetle</name>
    <dbReference type="NCBI Taxonomy" id="110193"/>
    <lineage>
        <taxon>Eukaryota</taxon>
        <taxon>Metazoa</taxon>
        <taxon>Ecdysozoa</taxon>
        <taxon>Arthropoda</taxon>
        <taxon>Hexapoda</taxon>
        <taxon>Insecta</taxon>
        <taxon>Pterygota</taxon>
        <taxon>Neoptera</taxon>
        <taxon>Endopterygota</taxon>
        <taxon>Coleoptera</taxon>
        <taxon>Polyphaga</taxon>
        <taxon>Staphyliniformia</taxon>
        <taxon>Silphidae</taxon>
        <taxon>Nicrophorinae</taxon>
        <taxon>Nicrophorus</taxon>
    </lineage>
</organism>
<dbReference type="RefSeq" id="XP_017782145.1">
    <property type="nucleotide sequence ID" value="XM_017926656.1"/>
</dbReference>
<dbReference type="PROSITE" id="PS00134">
    <property type="entry name" value="TRYPSIN_HIS"/>
    <property type="match status" value="1"/>
</dbReference>
<sequence length="250" mass="26590">MFRFVVLVATLACAFAAPSADADLSWRIVGGNKAPAGAFPYQISLRGIFGGHSCGGSIINDQWILTAAHCVQGSSPSSLNVVVGSNQLNAGGEKYKVSKVIYHENYDSNAIKNDVAVLKLEKPLTFSKTVQPIPLASSSIGANEDCVLSGWGTTTYPGNTPNDLQFINLKTLSVKDCQERQAPNPVFDSQVCTFTQKGQGACHGDSGGPLVAGGKQIGIVSWGRPCGIGYPDVFTRVYSFLSWIEKNIKN</sequence>
<keyword evidence="3 6" id="KW-0378">Hydrolase</keyword>
<evidence type="ECO:0000259" key="8">
    <source>
        <dbReference type="PROSITE" id="PS50240"/>
    </source>
</evidence>
<dbReference type="Gene3D" id="2.40.10.10">
    <property type="entry name" value="Trypsin-like serine proteases"/>
    <property type="match status" value="2"/>
</dbReference>
<gene>
    <name evidence="10" type="primary">LOC108566669</name>
</gene>
<keyword evidence="2 6" id="KW-0645">Protease</keyword>
<dbReference type="PROSITE" id="PS00135">
    <property type="entry name" value="TRYPSIN_SER"/>
    <property type="match status" value="1"/>
</dbReference>
<dbReference type="InterPro" id="IPR001254">
    <property type="entry name" value="Trypsin_dom"/>
</dbReference>
<name>A0ABM1N5P5_NICVS</name>
<evidence type="ECO:0000313" key="10">
    <source>
        <dbReference type="RefSeq" id="XP_017782145.1"/>
    </source>
</evidence>
<dbReference type="InterPro" id="IPR050430">
    <property type="entry name" value="Peptidase_S1"/>
</dbReference>
<evidence type="ECO:0000256" key="4">
    <source>
        <dbReference type="ARBA" id="ARBA00022825"/>
    </source>
</evidence>
<dbReference type="SUPFAM" id="SSF50494">
    <property type="entry name" value="Trypsin-like serine proteases"/>
    <property type="match status" value="1"/>
</dbReference>
<dbReference type="PROSITE" id="PS50240">
    <property type="entry name" value="TRYPSIN_DOM"/>
    <property type="match status" value="1"/>
</dbReference>
<evidence type="ECO:0000256" key="2">
    <source>
        <dbReference type="ARBA" id="ARBA00022670"/>
    </source>
</evidence>
<feature type="domain" description="Peptidase S1" evidence="8">
    <location>
        <begin position="28"/>
        <end position="249"/>
    </location>
</feature>
<feature type="chain" id="PRO_5047118795" evidence="7">
    <location>
        <begin position="17"/>
        <end position="250"/>
    </location>
</feature>
<feature type="signal peptide" evidence="7">
    <location>
        <begin position="1"/>
        <end position="16"/>
    </location>
</feature>
<evidence type="ECO:0000256" key="3">
    <source>
        <dbReference type="ARBA" id="ARBA00022801"/>
    </source>
</evidence>